<dbReference type="GeneID" id="41609172"/>
<evidence type="ECO:0000313" key="1">
    <source>
        <dbReference type="EMBL" id="QEK14550.1"/>
    </source>
</evidence>
<proteinExistence type="predicted"/>
<keyword evidence="2" id="KW-1185">Reference proteome</keyword>
<dbReference type="KEGG" id="them:FPV09_04915"/>
<dbReference type="AlphaFoldDB" id="A0A5C0SJU6"/>
<dbReference type="RefSeq" id="WP_148882583.1">
    <property type="nucleotide sequence ID" value="NZ_CP041932.1"/>
</dbReference>
<dbReference type="EMBL" id="CP041932">
    <property type="protein sequence ID" value="QEK14550.1"/>
    <property type="molecule type" value="Genomic_DNA"/>
</dbReference>
<organism evidence="1 2">
    <name type="scientific">Thermococcus aciditolerans</name>
    <dbReference type="NCBI Taxonomy" id="2598455"/>
    <lineage>
        <taxon>Archaea</taxon>
        <taxon>Methanobacteriati</taxon>
        <taxon>Methanobacteriota</taxon>
        <taxon>Thermococci</taxon>
        <taxon>Thermococcales</taxon>
        <taxon>Thermococcaceae</taxon>
        <taxon>Thermococcus</taxon>
    </lineage>
</organism>
<protein>
    <submittedName>
        <fullName evidence="1">Uncharacterized protein</fullName>
    </submittedName>
</protein>
<dbReference type="Proteomes" id="UP000322631">
    <property type="component" value="Chromosome"/>
</dbReference>
<evidence type="ECO:0000313" key="2">
    <source>
        <dbReference type="Proteomes" id="UP000322631"/>
    </source>
</evidence>
<sequence length="217" mass="24295">MRKTAVAAAVAVLVVLAVWAVVDATLGRPSVEDVLDAIGGQNSFCWREELADNLTEKEIFACVSYENQSAFWRVTSGNGTSLIRAFPGEEFYDLNWDVALKGKGVEWNALNFASWVLKEGTVEGIEKVGRDEYEIRVVLRGTDSYAVGTIENGSRVEERYEIVAFLRVDGDGGLKGGRFTWRREMHYTDWSRDEVTEIRGSFEMLGPWKGNLRNRGG</sequence>
<accession>A0A5C0SJU6</accession>
<reference evidence="1 2" key="1">
    <citation type="submission" date="2019-07" db="EMBL/GenBank/DDBJ databases">
        <title>Complete genome of Thermococcus acidophilus.</title>
        <authorList>
            <person name="Li X."/>
        </authorList>
    </citation>
    <scope>NUCLEOTIDE SEQUENCE [LARGE SCALE GENOMIC DNA]</scope>
    <source>
        <strain evidence="1 2">SY113</strain>
    </source>
</reference>
<name>A0A5C0SJU6_9EURY</name>
<gene>
    <name evidence="1" type="ORF">FPV09_04915</name>
</gene>